<feature type="domain" description="Zn(2)-C6 fungal-type" evidence="3">
    <location>
        <begin position="10"/>
        <end position="41"/>
    </location>
</feature>
<comment type="subcellular location">
    <subcellularLocation>
        <location evidence="1">Nucleus</location>
    </subcellularLocation>
</comment>
<dbReference type="SUPFAM" id="SSF57701">
    <property type="entry name" value="Zn2/Cys6 DNA-binding domain"/>
    <property type="match status" value="1"/>
</dbReference>
<dbReference type="PANTHER" id="PTHR31001:SF90">
    <property type="entry name" value="CENTROMERE DNA-BINDING PROTEIN COMPLEX CBF3 SUBUNIT B"/>
    <property type="match status" value="1"/>
</dbReference>
<dbReference type="KEGG" id="tpf:TPHA_0C03630"/>
<dbReference type="OMA" id="WQSYEYW"/>
<dbReference type="InterPro" id="IPR031760">
    <property type="entry name" value="Cep3_C"/>
</dbReference>
<dbReference type="RefSeq" id="XP_003684949.1">
    <property type="nucleotide sequence ID" value="XM_003684901.1"/>
</dbReference>
<keyword evidence="2" id="KW-0539">Nucleus</keyword>
<dbReference type="Pfam" id="PF00172">
    <property type="entry name" value="Zn_clus"/>
    <property type="match status" value="1"/>
</dbReference>
<dbReference type="GO" id="GO:0005634">
    <property type="term" value="C:nucleus"/>
    <property type="evidence" value="ECO:0007669"/>
    <property type="project" value="UniProtKB-SubCell"/>
</dbReference>
<dbReference type="HOGENOM" id="CLU_457054_0_0_1"/>
<evidence type="ECO:0000256" key="2">
    <source>
        <dbReference type="ARBA" id="ARBA00023242"/>
    </source>
</evidence>
<dbReference type="GO" id="GO:0008270">
    <property type="term" value="F:zinc ion binding"/>
    <property type="evidence" value="ECO:0007669"/>
    <property type="project" value="InterPro"/>
</dbReference>
<accession>G8BQK3</accession>
<evidence type="ECO:0000256" key="1">
    <source>
        <dbReference type="ARBA" id="ARBA00004123"/>
    </source>
</evidence>
<dbReference type="OrthoDB" id="1747771at2759"/>
<dbReference type="AlphaFoldDB" id="G8BQK3"/>
<dbReference type="eggNOG" id="ENOG502QVHC">
    <property type="taxonomic scope" value="Eukaryota"/>
</dbReference>
<name>G8BQK3_TETPH</name>
<dbReference type="Pfam" id="PF16846">
    <property type="entry name" value="Cep3"/>
    <property type="match status" value="1"/>
</dbReference>
<dbReference type="PROSITE" id="PS00463">
    <property type="entry name" value="ZN2_CY6_FUNGAL_1"/>
    <property type="match status" value="1"/>
</dbReference>
<dbReference type="InterPro" id="IPR050613">
    <property type="entry name" value="Sec_Metabolite_Reg"/>
</dbReference>
<dbReference type="InterPro" id="IPR001138">
    <property type="entry name" value="Zn2Cys6_DnaBD"/>
</dbReference>
<dbReference type="Gene3D" id="4.10.240.10">
    <property type="entry name" value="Zn(2)-C6 fungal-type DNA-binding domain"/>
    <property type="match status" value="1"/>
</dbReference>
<evidence type="ECO:0000313" key="4">
    <source>
        <dbReference type="EMBL" id="CCE62515.1"/>
    </source>
</evidence>
<dbReference type="EMBL" id="HE612858">
    <property type="protein sequence ID" value="CCE62515.1"/>
    <property type="molecule type" value="Genomic_DNA"/>
</dbReference>
<dbReference type="InterPro" id="IPR036864">
    <property type="entry name" value="Zn2-C6_fun-type_DNA-bd_sf"/>
</dbReference>
<protein>
    <recommendedName>
        <fullName evidence="3">Zn(2)-C6 fungal-type domain-containing protein</fullName>
    </recommendedName>
</protein>
<dbReference type="GO" id="GO:0000981">
    <property type="term" value="F:DNA-binding transcription factor activity, RNA polymerase II-specific"/>
    <property type="evidence" value="ECO:0007669"/>
    <property type="project" value="InterPro"/>
</dbReference>
<gene>
    <name evidence="4" type="primary">TPHA0C03630</name>
    <name evidence="4" type="ordered locus">TPHA_0C03630</name>
</gene>
<organism evidence="4 5">
    <name type="scientific">Tetrapisispora phaffii (strain ATCC 24235 / CBS 4417 / NBRC 1672 / NRRL Y-8282 / UCD 70-5)</name>
    <name type="common">Yeast</name>
    <name type="synonym">Fabospora phaffii</name>
    <dbReference type="NCBI Taxonomy" id="1071381"/>
    <lineage>
        <taxon>Eukaryota</taxon>
        <taxon>Fungi</taxon>
        <taxon>Dikarya</taxon>
        <taxon>Ascomycota</taxon>
        <taxon>Saccharomycotina</taxon>
        <taxon>Saccharomycetes</taxon>
        <taxon>Saccharomycetales</taxon>
        <taxon>Saccharomycetaceae</taxon>
        <taxon>Tetrapisispora</taxon>
    </lineage>
</organism>
<dbReference type="SMART" id="SM00066">
    <property type="entry name" value="GAL4"/>
    <property type="match status" value="1"/>
</dbReference>
<dbReference type="GeneID" id="11535217"/>
<proteinExistence type="predicted"/>
<dbReference type="PROSITE" id="PS50048">
    <property type="entry name" value="ZN2_CY6_FUNGAL_2"/>
    <property type="match status" value="1"/>
</dbReference>
<evidence type="ECO:0000313" key="5">
    <source>
        <dbReference type="Proteomes" id="UP000005666"/>
    </source>
</evidence>
<reference evidence="4 5" key="1">
    <citation type="journal article" date="2011" name="Proc. Natl. Acad. Sci. U.S.A.">
        <title>Evolutionary erosion of yeast sex chromosomes by mating-type switching accidents.</title>
        <authorList>
            <person name="Gordon J.L."/>
            <person name="Armisen D."/>
            <person name="Proux-Wera E."/>
            <person name="Oheigeartaigh S.S."/>
            <person name="Byrne K.P."/>
            <person name="Wolfe K.H."/>
        </authorList>
    </citation>
    <scope>NUCLEOTIDE SEQUENCE [LARGE SCALE GENOMIC DNA]</scope>
    <source>
        <strain evidence="5">ATCC 24235 / CBS 4417 / NBRC 1672 / NRRL Y-8282 / UCD 70-5</strain>
    </source>
</reference>
<dbReference type="CDD" id="cd00067">
    <property type="entry name" value="GAL4"/>
    <property type="match status" value="1"/>
</dbReference>
<sequence length="591" mass="68868">MLGSYKSRTVCHECSKRKIKCDRLIPCRNCIKRNLQHRCIESNNGVSSVDALDEYELYKFYLNYESVVVDVGLFKTLPTSNEQLQSNDEFKLLFNNEVYSKLLDYTVTNLGCLYFGVVQDITELYDILHKAIGSDDNSYDDLLVWSLIALAVYFMDEHTFSDLMGPAVARGKLYHSVVNYIIKSLYDLNFVETLDVRFLQIVAVLSNTIFLFEHNNLYNNLLILSMNLLKYYKTSIGKITSHDVTGRNTIYLKLIKNTTNKIWYKFALLDYLQSNNSKKFSIHTEISSLTNEPVMVTDVDPFQEAESFDLLCWKIVSLDKDITHYIAEARKPTLKTLETLEKNIQGLETTVKLFLESNKRNDNISINSSFERFLLKFFIHTTKWKLYRIYYVHYDNTENSFNKMAYHTRIIISQLVKNVKLKQGQFNKFPIVLFFISKMITFYTFAKLVNSIENNRNHNDENEELSSDLVELLMSLPMSLNPSLEKVIFLVEKLNKLIQLFNKIRIADSISILKHPVMLILQNDINTINLINNKIPNLISSANLESLNDSLFDDYNYDNNNALENQSTSFKLIIDEFELKYNIKEIIRYSA</sequence>
<keyword evidence="5" id="KW-1185">Reference proteome</keyword>
<dbReference type="STRING" id="1071381.G8BQK3"/>
<evidence type="ECO:0000259" key="3">
    <source>
        <dbReference type="PROSITE" id="PS50048"/>
    </source>
</evidence>
<dbReference type="Proteomes" id="UP000005666">
    <property type="component" value="Chromosome 3"/>
</dbReference>
<dbReference type="PANTHER" id="PTHR31001">
    <property type="entry name" value="UNCHARACTERIZED TRANSCRIPTIONAL REGULATORY PROTEIN"/>
    <property type="match status" value="1"/>
</dbReference>